<accession>A0A3Q2XLX9</accession>
<dbReference type="Gene3D" id="3.40.50.300">
    <property type="entry name" value="P-loop containing nucleotide triphosphate hydrolases"/>
    <property type="match status" value="1"/>
</dbReference>
<reference evidence="1" key="1">
    <citation type="submission" date="2025-08" db="UniProtKB">
        <authorList>
            <consortium name="Ensembl"/>
        </authorList>
    </citation>
    <scope>IDENTIFICATION</scope>
</reference>
<reference evidence="1" key="2">
    <citation type="submission" date="2025-09" db="UniProtKB">
        <authorList>
            <consortium name="Ensembl"/>
        </authorList>
    </citation>
    <scope>IDENTIFICATION</scope>
</reference>
<dbReference type="OMA" id="GLHFNTC"/>
<proteinExistence type="predicted"/>
<dbReference type="PANTHER" id="PTHR14559:SF13">
    <property type="entry name" value="CASPASE RECRUITMENT DOMAIN-CONTAINING PROTEIN 10-LIKE"/>
    <property type="match status" value="1"/>
</dbReference>
<protein>
    <recommendedName>
        <fullName evidence="3">Guanylate kinase-like domain-containing protein</fullName>
    </recommendedName>
</protein>
<name>A0A3Q2XLX9_HIPCM</name>
<dbReference type="Ensembl" id="ENSHCOT00000006174.1">
    <property type="protein sequence ID" value="ENSHCOP00000004957.1"/>
    <property type="gene ID" value="ENSHCOG00000006549.1"/>
</dbReference>
<sequence length="237" mass="26740">IHHILQFLKKSSGRVRLVSTFSLAGGPKLQNQLFLLSYTRHVFCAFSFASKCVCACIDLGQEEHLIPYSLVQPVKVGSKRPVIFSPSLLSRGLIERMMQPVDSGLQYNTCAPGRSQIMRIIPTTNAKTDKHCLLELGLPCVEGLLRQGIYPIVIHILQSNHFFLTLANRKFFPRCEDESVMEEMCQAEQLQLETLPLLYCTLEPGTWSCTEDLLAAIRNAISSQQMSVTWVELDRLQ</sequence>
<dbReference type="Proteomes" id="UP000264820">
    <property type="component" value="Unplaced"/>
</dbReference>
<dbReference type="GO" id="GO:0050700">
    <property type="term" value="F:CARD domain binding"/>
    <property type="evidence" value="ECO:0007669"/>
    <property type="project" value="TreeGrafter"/>
</dbReference>
<dbReference type="PANTHER" id="PTHR14559">
    <property type="entry name" value="CASPASE RECRUITMENT DOMAIN FAMILY"/>
    <property type="match status" value="1"/>
</dbReference>
<dbReference type="GO" id="GO:0005737">
    <property type="term" value="C:cytoplasm"/>
    <property type="evidence" value="ECO:0007669"/>
    <property type="project" value="TreeGrafter"/>
</dbReference>
<keyword evidence="2" id="KW-1185">Reference proteome</keyword>
<dbReference type="GeneTree" id="ENSGT00940000157763"/>
<dbReference type="InterPro" id="IPR027417">
    <property type="entry name" value="P-loop_NTPase"/>
</dbReference>
<evidence type="ECO:0000313" key="2">
    <source>
        <dbReference type="Proteomes" id="UP000264820"/>
    </source>
</evidence>
<organism evidence="1 2">
    <name type="scientific">Hippocampus comes</name>
    <name type="common">Tiger tail seahorse</name>
    <dbReference type="NCBI Taxonomy" id="109280"/>
    <lineage>
        <taxon>Eukaryota</taxon>
        <taxon>Metazoa</taxon>
        <taxon>Chordata</taxon>
        <taxon>Craniata</taxon>
        <taxon>Vertebrata</taxon>
        <taxon>Euteleostomi</taxon>
        <taxon>Actinopterygii</taxon>
        <taxon>Neopterygii</taxon>
        <taxon>Teleostei</taxon>
        <taxon>Neoteleostei</taxon>
        <taxon>Acanthomorphata</taxon>
        <taxon>Syngnathiaria</taxon>
        <taxon>Syngnathiformes</taxon>
        <taxon>Syngnathoidei</taxon>
        <taxon>Syngnathidae</taxon>
        <taxon>Hippocampus</taxon>
    </lineage>
</organism>
<dbReference type="AlphaFoldDB" id="A0A3Q2XLX9"/>
<evidence type="ECO:0008006" key="3">
    <source>
        <dbReference type="Google" id="ProtNLM"/>
    </source>
</evidence>
<dbReference type="STRING" id="109280.ENSHCOP00000004957"/>
<evidence type="ECO:0000313" key="1">
    <source>
        <dbReference type="Ensembl" id="ENSHCOP00000004957.1"/>
    </source>
</evidence>